<gene>
    <name evidence="1" type="ORF">CH364_17735</name>
</gene>
<dbReference type="Proteomes" id="UP000232145">
    <property type="component" value="Unassembled WGS sequence"/>
</dbReference>
<accession>A0A2N0AG45</accession>
<evidence type="ECO:0000313" key="2">
    <source>
        <dbReference type="Proteomes" id="UP000232145"/>
    </source>
</evidence>
<protein>
    <submittedName>
        <fullName evidence="1">Uncharacterized protein</fullName>
    </submittedName>
</protein>
<proteinExistence type="predicted"/>
<evidence type="ECO:0000313" key="1">
    <source>
        <dbReference type="EMBL" id="PJZ83203.1"/>
    </source>
</evidence>
<keyword evidence="2" id="KW-1185">Reference proteome</keyword>
<reference evidence="1 2" key="1">
    <citation type="submission" date="2017-07" db="EMBL/GenBank/DDBJ databases">
        <title>Leptospira spp. isolated from tropical soils.</title>
        <authorList>
            <person name="Thibeaux R."/>
            <person name="Iraola G."/>
            <person name="Ferres I."/>
            <person name="Bierque E."/>
            <person name="Girault D."/>
            <person name="Soupe-Gilbert M.-E."/>
            <person name="Picardeau M."/>
            <person name="Goarant C."/>
        </authorList>
    </citation>
    <scope>NUCLEOTIDE SEQUENCE [LARGE SCALE GENOMIC DNA]</scope>
    <source>
        <strain evidence="1 2">FH2-B-A1</strain>
    </source>
</reference>
<organism evidence="1 2">
    <name type="scientific">Leptospira harrisiae</name>
    <dbReference type="NCBI Taxonomy" id="2023189"/>
    <lineage>
        <taxon>Bacteria</taxon>
        <taxon>Pseudomonadati</taxon>
        <taxon>Spirochaetota</taxon>
        <taxon>Spirochaetia</taxon>
        <taxon>Leptospirales</taxon>
        <taxon>Leptospiraceae</taxon>
        <taxon>Leptospira</taxon>
    </lineage>
</organism>
<name>A0A2N0AG45_9LEPT</name>
<dbReference type="OrthoDB" id="343178at2"/>
<comment type="caution">
    <text evidence="1">The sequence shown here is derived from an EMBL/GenBank/DDBJ whole genome shotgun (WGS) entry which is preliminary data.</text>
</comment>
<dbReference type="AlphaFoldDB" id="A0A2N0AG45"/>
<sequence length="99" mass="11363">MKRSLILTVFLISLLSLDLFPESKMMKDQIDFSKEKPVHPFYDKFGQNGNLNCKEKQQCMSNCTSAVFVFTEKYRNAGSARQGCIAECNQILCLQEDKK</sequence>
<dbReference type="EMBL" id="NPDX01000007">
    <property type="protein sequence ID" value="PJZ83203.1"/>
    <property type="molecule type" value="Genomic_DNA"/>
</dbReference>